<dbReference type="KEGG" id="madi:A7U43_28530"/>
<accession>A0A172UWW4</accession>
<organism evidence="1 2">
    <name type="scientific">Mycobacterium adipatum</name>
    <dbReference type="NCBI Taxonomy" id="1682113"/>
    <lineage>
        <taxon>Bacteria</taxon>
        <taxon>Bacillati</taxon>
        <taxon>Actinomycetota</taxon>
        <taxon>Actinomycetes</taxon>
        <taxon>Mycobacteriales</taxon>
        <taxon>Mycobacteriaceae</taxon>
        <taxon>Mycobacterium</taxon>
    </lineage>
</organism>
<proteinExistence type="predicted"/>
<geneLocation type="plasmid" evidence="2">
    <name>pmyc1</name>
</geneLocation>
<protein>
    <submittedName>
        <fullName evidence="1">Uncharacterized protein</fullName>
    </submittedName>
</protein>
<sequence>MLGRVGHRRGQTNLRLAASRAADDHKPVFTIADVARECGLPQPVIVQLVPRTWTAQGWMYSASQIRAACAIAAEVKAAR</sequence>
<reference evidence="1 2" key="1">
    <citation type="submission" date="2016-05" db="EMBL/GenBank/DDBJ databases">
        <title>Complete genome sequence of a phthalic acid esters degrading Mycobacterium sp. YC-RL4.</title>
        <authorList>
            <person name="Ren L."/>
            <person name="Fan S."/>
            <person name="Ruth N."/>
            <person name="Jia Y."/>
            <person name="Wang J."/>
            <person name="Qiao C."/>
        </authorList>
    </citation>
    <scope>NUCLEOTIDE SEQUENCE [LARGE SCALE GENOMIC DNA]</scope>
    <source>
        <strain evidence="1 2">YC-RL4</strain>
        <plasmid evidence="2">pmyc1</plasmid>
    </source>
</reference>
<evidence type="ECO:0000313" key="1">
    <source>
        <dbReference type="EMBL" id="ANE83546.1"/>
    </source>
</evidence>
<dbReference type="Proteomes" id="UP000077143">
    <property type="component" value="Plasmid pMYC1"/>
</dbReference>
<dbReference type="AlphaFoldDB" id="A0A172UWW4"/>
<evidence type="ECO:0000313" key="2">
    <source>
        <dbReference type="Proteomes" id="UP000077143"/>
    </source>
</evidence>
<keyword evidence="2" id="KW-1185">Reference proteome</keyword>
<dbReference type="EMBL" id="CP015597">
    <property type="protein sequence ID" value="ANE83546.1"/>
    <property type="molecule type" value="Genomic_DNA"/>
</dbReference>
<name>A0A172UWW4_9MYCO</name>
<keyword evidence="1" id="KW-0614">Plasmid</keyword>
<gene>
    <name evidence="1" type="ORF">A7U43_28530</name>
</gene>